<evidence type="ECO:0000313" key="2">
    <source>
        <dbReference type="EMBL" id="ALV06833.1"/>
    </source>
</evidence>
<sequence length="237" mass="24752">MELLVGLALGLSVVSAALAWAGQSLGAIVRQHRAWQLHQDLRAIAQPLQMELRRAGAHGRPSLLVWQPDATAATASASSVSANANANASANTSANASPPTNAGTSPSAGAAPTSNPFTTLAVTDAGTTLRLSRALDANVVQPDAGTEVAFRWIDGRMDQTVGGRFQPMTDPVLMQLQQFRADIQSTAHLGDRPCADTVLSRTVQLQVQAQPTQDATFTAAATWSVHVRNDQIAGACP</sequence>
<dbReference type="KEGG" id="rdp:RD2015_2362"/>
<dbReference type="OrthoDB" id="8685962at2"/>
<feature type="compositionally biased region" description="Polar residues" evidence="1">
    <location>
        <begin position="103"/>
        <end position="116"/>
    </location>
</feature>
<dbReference type="STRING" id="76731.RD2015_2362"/>
<proteinExistence type="predicted"/>
<keyword evidence="3" id="KW-1185">Reference proteome</keyword>
<accession>A0A0U2U3N8</accession>
<evidence type="ECO:0000256" key="1">
    <source>
        <dbReference type="SAM" id="MobiDB-lite"/>
    </source>
</evidence>
<name>A0A0U2U3N8_9BURK</name>
<organism evidence="2 3">
    <name type="scientific">Roseateles depolymerans</name>
    <dbReference type="NCBI Taxonomy" id="76731"/>
    <lineage>
        <taxon>Bacteria</taxon>
        <taxon>Pseudomonadati</taxon>
        <taxon>Pseudomonadota</taxon>
        <taxon>Betaproteobacteria</taxon>
        <taxon>Burkholderiales</taxon>
        <taxon>Sphaerotilaceae</taxon>
        <taxon>Roseateles</taxon>
    </lineage>
</organism>
<feature type="compositionally biased region" description="Low complexity" evidence="1">
    <location>
        <begin position="89"/>
        <end position="102"/>
    </location>
</feature>
<gene>
    <name evidence="2" type="ORF">RD2015_2362</name>
</gene>
<dbReference type="RefSeq" id="WP_058935051.1">
    <property type="nucleotide sequence ID" value="NZ_QUMT01000002.1"/>
</dbReference>
<dbReference type="EMBL" id="CP013729">
    <property type="protein sequence ID" value="ALV06833.1"/>
    <property type="molecule type" value="Genomic_DNA"/>
</dbReference>
<evidence type="ECO:0000313" key="3">
    <source>
        <dbReference type="Proteomes" id="UP000060699"/>
    </source>
</evidence>
<dbReference type="Proteomes" id="UP000060699">
    <property type="component" value="Chromosome"/>
</dbReference>
<reference evidence="2 3" key="1">
    <citation type="submission" date="2015-12" db="EMBL/GenBank/DDBJ databases">
        <title>Complete genome of Roseateles depolymerans KCTC 42856.</title>
        <authorList>
            <person name="Kim K.M."/>
        </authorList>
    </citation>
    <scope>NUCLEOTIDE SEQUENCE [LARGE SCALE GENOMIC DNA]</scope>
    <source>
        <strain evidence="2 3">KCTC 42856</strain>
    </source>
</reference>
<feature type="region of interest" description="Disordered" evidence="1">
    <location>
        <begin position="89"/>
        <end position="116"/>
    </location>
</feature>
<dbReference type="AlphaFoldDB" id="A0A0U2U3N8"/>
<protein>
    <submittedName>
        <fullName evidence="2">Uncharacterized protein</fullName>
    </submittedName>
</protein>